<evidence type="ECO:0000313" key="3">
    <source>
        <dbReference type="EMBL" id="OWF41838.1"/>
    </source>
</evidence>
<evidence type="ECO:0000256" key="1">
    <source>
        <dbReference type="SAM" id="MobiDB-lite"/>
    </source>
</evidence>
<evidence type="ECO:0000313" key="4">
    <source>
        <dbReference type="Proteomes" id="UP000242188"/>
    </source>
</evidence>
<organism evidence="3 4">
    <name type="scientific">Mizuhopecten yessoensis</name>
    <name type="common">Japanese scallop</name>
    <name type="synonym">Patinopecten yessoensis</name>
    <dbReference type="NCBI Taxonomy" id="6573"/>
    <lineage>
        <taxon>Eukaryota</taxon>
        <taxon>Metazoa</taxon>
        <taxon>Spiralia</taxon>
        <taxon>Lophotrochozoa</taxon>
        <taxon>Mollusca</taxon>
        <taxon>Bivalvia</taxon>
        <taxon>Autobranchia</taxon>
        <taxon>Pteriomorphia</taxon>
        <taxon>Pectinida</taxon>
        <taxon>Pectinoidea</taxon>
        <taxon>Pectinidae</taxon>
        <taxon>Mizuhopecten</taxon>
    </lineage>
</organism>
<proteinExistence type="predicted"/>
<sequence>MAIPRDTSIGMDTNDSVPLDSTKIIGDAASNEQPSTPTTSDCEKTCIKPRNTILNGNVPNNGNTIPDDYKTKVKKGTNTGNTVLDQNTQSSVSFNSNSTPEKVPISDTGKNALNGHRPETETRNHVANENGNIRNVDTKISGKADCEASTSVDTVFTDQDNSELDVNPGITDQASRELGVNPDITDQANSELSVNPGITDQANSELGVNPDITDQASRELGVNPGITDQANSELSVNPGITDQANSELGVNPEITDQANSELGVKTEITDQANSELGVNPEITDQANSELGVDNQITDTEVTEVTDQADTNNVCEPTTYDPSPDLAISDNIENRIGYECNAVIAVSDDHREFVVEPVIYVTPGMLFLLIFLLLSLTPDISYRRI</sequence>
<reference evidence="3 4" key="1">
    <citation type="journal article" date="2017" name="Nat. Ecol. Evol.">
        <title>Scallop genome provides insights into evolution of bilaterian karyotype and development.</title>
        <authorList>
            <person name="Wang S."/>
            <person name="Zhang J."/>
            <person name="Jiao W."/>
            <person name="Li J."/>
            <person name="Xun X."/>
            <person name="Sun Y."/>
            <person name="Guo X."/>
            <person name="Huan P."/>
            <person name="Dong B."/>
            <person name="Zhang L."/>
            <person name="Hu X."/>
            <person name="Sun X."/>
            <person name="Wang J."/>
            <person name="Zhao C."/>
            <person name="Wang Y."/>
            <person name="Wang D."/>
            <person name="Huang X."/>
            <person name="Wang R."/>
            <person name="Lv J."/>
            <person name="Li Y."/>
            <person name="Zhang Z."/>
            <person name="Liu B."/>
            <person name="Lu W."/>
            <person name="Hui Y."/>
            <person name="Liang J."/>
            <person name="Zhou Z."/>
            <person name="Hou R."/>
            <person name="Li X."/>
            <person name="Liu Y."/>
            <person name="Li H."/>
            <person name="Ning X."/>
            <person name="Lin Y."/>
            <person name="Zhao L."/>
            <person name="Xing Q."/>
            <person name="Dou J."/>
            <person name="Li Y."/>
            <person name="Mao J."/>
            <person name="Guo H."/>
            <person name="Dou H."/>
            <person name="Li T."/>
            <person name="Mu C."/>
            <person name="Jiang W."/>
            <person name="Fu Q."/>
            <person name="Fu X."/>
            <person name="Miao Y."/>
            <person name="Liu J."/>
            <person name="Yu Q."/>
            <person name="Li R."/>
            <person name="Liao H."/>
            <person name="Li X."/>
            <person name="Kong Y."/>
            <person name="Jiang Z."/>
            <person name="Chourrout D."/>
            <person name="Li R."/>
            <person name="Bao Z."/>
        </authorList>
    </citation>
    <scope>NUCLEOTIDE SEQUENCE [LARGE SCALE GENOMIC DNA]</scope>
    <source>
        <strain evidence="3 4">PY_sf001</strain>
    </source>
</reference>
<accession>A0A210PZC6</accession>
<feature type="region of interest" description="Disordered" evidence="1">
    <location>
        <begin position="89"/>
        <end position="118"/>
    </location>
</feature>
<feature type="compositionally biased region" description="Polar residues" evidence="1">
    <location>
        <begin position="89"/>
        <end position="100"/>
    </location>
</feature>
<comment type="caution">
    <text evidence="3">The sequence shown here is derived from an EMBL/GenBank/DDBJ whole genome shotgun (WGS) entry which is preliminary data.</text>
</comment>
<keyword evidence="2" id="KW-0812">Transmembrane</keyword>
<keyword evidence="4" id="KW-1185">Reference proteome</keyword>
<keyword evidence="2" id="KW-1133">Transmembrane helix</keyword>
<gene>
    <name evidence="3" type="ORF">KP79_PYT13478</name>
</gene>
<dbReference type="EMBL" id="NEDP02005352">
    <property type="protein sequence ID" value="OWF41838.1"/>
    <property type="molecule type" value="Genomic_DNA"/>
</dbReference>
<evidence type="ECO:0000256" key="2">
    <source>
        <dbReference type="SAM" id="Phobius"/>
    </source>
</evidence>
<dbReference type="AlphaFoldDB" id="A0A210PZC6"/>
<name>A0A210PZC6_MIZYE</name>
<keyword evidence="2" id="KW-0472">Membrane</keyword>
<feature type="transmembrane region" description="Helical" evidence="2">
    <location>
        <begin position="357"/>
        <end position="375"/>
    </location>
</feature>
<feature type="region of interest" description="Disordered" evidence="1">
    <location>
        <begin position="1"/>
        <end position="21"/>
    </location>
</feature>
<dbReference type="OrthoDB" id="7482279at2759"/>
<protein>
    <submittedName>
        <fullName evidence="3">Thioredoxin domain-containing protein 2</fullName>
    </submittedName>
</protein>
<dbReference type="Proteomes" id="UP000242188">
    <property type="component" value="Unassembled WGS sequence"/>
</dbReference>